<name>A0A0A9BA21_ARUDO</name>
<reference evidence="1" key="1">
    <citation type="submission" date="2014-09" db="EMBL/GenBank/DDBJ databases">
        <authorList>
            <person name="Magalhaes I.L.F."/>
            <person name="Oliveira U."/>
            <person name="Santos F.R."/>
            <person name="Vidigal T.H.D.A."/>
            <person name="Brescovit A.D."/>
            <person name="Santos A.J."/>
        </authorList>
    </citation>
    <scope>NUCLEOTIDE SEQUENCE</scope>
    <source>
        <tissue evidence="1">Shoot tissue taken approximately 20 cm above the soil surface</tissue>
    </source>
</reference>
<accession>A0A0A9BA21</accession>
<proteinExistence type="predicted"/>
<reference evidence="1" key="2">
    <citation type="journal article" date="2015" name="Data Brief">
        <title>Shoot transcriptome of the giant reed, Arundo donax.</title>
        <authorList>
            <person name="Barrero R.A."/>
            <person name="Guerrero F.D."/>
            <person name="Moolhuijzen P."/>
            <person name="Goolsby J.A."/>
            <person name="Tidwell J."/>
            <person name="Bellgard S.E."/>
            <person name="Bellgard M.I."/>
        </authorList>
    </citation>
    <scope>NUCLEOTIDE SEQUENCE</scope>
    <source>
        <tissue evidence="1">Shoot tissue taken approximately 20 cm above the soil surface</tissue>
    </source>
</reference>
<dbReference type="EMBL" id="GBRH01237739">
    <property type="protein sequence ID" value="JAD60156.1"/>
    <property type="molecule type" value="Transcribed_RNA"/>
</dbReference>
<organism evidence="1">
    <name type="scientific">Arundo donax</name>
    <name type="common">Giant reed</name>
    <name type="synonym">Donax arundinaceus</name>
    <dbReference type="NCBI Taxonomy" id="35708"/>
    <lineage>
        <taxon>Eukaryota</taxon>
        <taxon>Viridiplantae</taxon>
        <taxon>Streptophyta</taxon>
        <taxon>Embryophyta</taxon>
        <taxon>Tracheophyta</taxon>
        <taxon>Spermatophyta</taxon>
        <taxon>Magnoliopsida</taxon>
        <taxon>Liliopsida</taxon>
        <taxon>Poales</taxon>
        <taxon>Poaceae</taxon>
        <taxon>PACMAD clade</taxon>
        <taxon>Arundinoideae</taxon>
        <taxon>Arundineae</taxon>
        <taxon>Arundo</taxon>
    </lineage>
</organism>
<evidence type="ECO:0000313" key="1">
    <source>
        <dbReference type="EMBL" id="JAD60156.1"/>
    </source>
</evidence>
<protein>
    <submittedName>
        <fullName evidence="1">Uncharacterized protein</fullName>
    </submittedName>
</protein>
<dbReference type="AlphaFoldDB" id="A0A0A9BA21"/>
<sequence length="24" mass="3070">MSLTRDFPERPYTRSRFNRRRTLL</sequence>